<proteinExistence type="predicted"/>
<comment type="caution">
    <text evidence="2">The sequence shown here is derived from an EMBL/GenBank/DDBJ whole genome shotgun (WGS) entry which is preliminary data.</text>
</comment>
<dbReference type="Gene3D" id="2.40.10.220">
    <property type="entry name" value="predicted glycosyltransferase like domains"/>
    <property type="match status" value="1"/>
</dbReference>
<reference evidence="2 3" key="2">
    <citation type="journal article" date="2016" name="Microb. Ecol.">
        <title>Genome Characteristics of a Novel Type I Methanotroph (Sn10-6) Isolated from a Flooded Indian Rice Field.</title>
        <authorList>
            <person name="Rahalkar M.C."/>
            <person name="Pandit P.S."/>
            <person name="Dhakephalkar P.K."/>
            <person name="Pore S."/>
            <person name="Arora P."/>
            <person name="Kapse N."/>
        </authorList>
    </citation>
    <scope>NUCLEOTIDE SEQUENCE [LARGE SCALE GENOMIC DNA]</scope>
    <source>
        <strain evidence="2 3">Sn10-6</strain>
    </source>
</reference>
<feature type="domain" description="PilZ" evidence="1">
    <location>
        <begin position="10"/>
        <end position="86"/>
    </location>
</feature>
<evidence type="ECO:0000259" key="1">
    <source>
        <dbReference type="Pfam" id="PF07238"/>
    </source>
</evidence>
<dbReference type="AlphaFoldDB" id="A0A0F3IL49"/>
<accession>A0A0F3IL49</accession>
<dbReference type="Pfam" id="PF07238">
    <property type="entry name" value="PilZ"/>
    <property type="match status" value="1"/>
</dbReference>
<sequence length="135" mass="14742">MSEQSGDSQQRRQYKRKAYHTSAELLLPNRKPIAVRTLDISVGGMGIVTSHNLLAGDYCLIRLPLPIKPNGRLVCEIESTVVHSVFSSGIRRAKVSANLDTAHASRDSVGAFKVGIEFSALKEHVAKAIIQFVNS</sequence>
<evidence type="ECO:0000313" key="2">
    <source>
        <dbReference type="EMBL" id="KJV07402.1"/>
    </source>
</evidence>
<protein>
    <recommendedName>
        <fullName evidence="1">PilZ domain-containing protein</fullName>
    </recommendedName>
</protein>
<dbReference type="SUPFAM" id="SSF141371">
    <property type="entry name" value="PilZ domain-like"/>
    <property type="match status" value="1"/>
</dbReference>
<dbReference type="Proteomes" id="UP000033684">
    <property type="component" value="Unassembled WGS sequence"/>
</dbReference>
<dbReference type="RefSeq" id="WP_045778368.1">
    <property type="nucleotide sequence ID" value="NZ_LAJX01000040.1"/>
</dbReference>
<name>A0A0F3IL49_9GAMM</name>
<dbReference type="GO" id="GO:0035438">
    <property type="term" value="F:cyclic-di-GMP binding"/>
    <property type="evidence" value="ECO:0007669"/>
    <property type="project" value="InterPro"/>
</dbReference>
<reference evidence="3" key="1">
    <citation type="submission" date="2015-03" db="EMBL/GenBank/DDBJ databases">
        <title>Draft genome sequence of a novel methanotroph (Sn10-6) isolated from flooded ricefield rhizosphere in India.</title>
        <authorList>
            <person name="Pandit P.S."/>
            <person name="Pore S.D."/>
            <person name="Arora P."/>
            <person name="Kapse N.G."/>
            <person name="Dhakephalkar P.K."/>
            <person name="Rahalkar M.C."/>
        </authorList>
    </citation>
    <scope>NUCLEOTIDE SEQUENCE [LARGE SCALE GENOMIC DNA]</scope>
    <source>
        <strain evidence="3">Sn10-6</strain>
    </source>
</reference>
<evidence type="ECO:0000313" key="3">
    <source>
        <dbReference type="Proteomes" id="UP000033684"/>
    </source>
</evidence>
<dbReference type="InterPro" id="IPR009875">
    <property type="entry name" value="PilZ_domain"/>
</dbReference>
<dbReference type="EMBL" id="LAJX01000040">
    <property type="protein sequence ID" value="KJV07402.1"/>
    <property type="molecule type" value="Genomic_DNA"/>
</dbReference>
<gene>
    <name evidence="2" type="ORF">VZ94_04785</name>
</gene>
<keyword evidence="3" id="KW-1185">Reference proteome</keyword>
<organism evidence="2 3">
    <name type="scientific">Methylocucumis oryzae</name>
    <dbReference type="NCBI Taxonomy" id="1632867"/>
    <lineage>
        <taxon>Bacteria</taxon>
        <taxon>Pseudomonadati</taxon>
        <taxon>Pseudomonadota</taxon>
        <taxon>Gammaproteobacteria</taxon>
        <taxon>Methylococcales</taxon>
        <taxon>Methylococcaceae</taxon>
        <taxon>Methylocucumis</taxon>
    </lineage>
</organism>